<dbReference type="RefSeq" id="WP_229517921.1">
    <property type="nucleotide sequence ID" value="NZ_AP024959.1"/>
</dbReference>
<evidence type="ECO:0000256" key="1">
    <source>
        <dbReference type="SAM" id="Phobius"/>
    </source>
</evidence>
<keyword evidence="3" id="KW-1185">Reference proteome</keyword>
<feature type="transmembrane region" description="Helical" evidence="1">
    <location>
        <begin position="70"/>
        <end position="85"/>
    </location>
</feature>
<reference evidence="2 3" key="1">
    <citation type="journal article" date="2022" name="Front. Microbiol.">
        <title>Identification and characterization of a novel class of self-sufficient cytochrome P450 hydroxylase involved in cyclohexanecarboxylate degradation in Paraburkholderia terrae strain KU-64.</title>
        <authorList>
            <person name="Yamamoto T."/>
            <person name="Hasegawa Y."/>
            <person name="Iwaki H."/>
        </authorList>
    </citation>
    <scope>NUCLEOTIDE SEQUENCE [LARGE SCALE GENOMIC DNA]</scope>
    <source>
        <strain evidence="2 3">KU-64</strain>
    </source>
</reference>
<keyword evidence="1" id="KW-1133">Transmembrane helix</keyword>
<dbReference type="EMBL" id="AP024959">
    <property type="protein sequence ID" value="BCZ85534.1"/>
    <property type="molecule type" value="Genomic_DNA"/>
</dbReference>
<keyword evidence="2" id="KW-0614">Plasmid</keyword>
<evidence type="ECO:0000313" key="2">
    <source>
        <dbReference type="EMBL" id="BCZ85534.1"/>
    </source>
</evidence>
<sequence>MDLIDRLVPYYRKFTALPFLARRAMIFALSILVWIIGGTLMNFHVSPDVCALIVIAGGVGALWSTELWRLWKPLFYIVLVCIAIMK</sequence>
<accession>A0ABM7U2F4</accession>
<proteinExistence type="predicted"/>
<organism evidence="2 3">
    <name type="scientific">Paraburkholderia terrae</name>
    <dbReference type="NCBI Taxonomy" id="311230"/>
    <lineage>
        <taxon>Bacteria</taxon>
        <taxon>Pseudomonadati</taxon>
        <taxon>Pseudomonadota</taxon>
        <taxon>Betaproteobacteria</taxon>
        <taxon>Burkholderiales</taxon>
        <taxon>Burkholderiaceae</taxon>
        <taxon>Paraburkholderia</taxon>
    </lineage>
</organism>
<name>A0ABM7U2F4_9BURK</name>
<evidence type="ECO:0000313" key="3">
    <source>
        <dbReference type="Proteomes" id="UP001319874"/>
    </source>
</evidence>
<keyword evidence="1" id="KW-0472">Membrane</keyword>
<dbReference type="Proteomes" id="UP001319874">
    <property type="component" value="Plasmid pPT365"/>
</dbReference>
<geneLocation type="plasmid" evidence="2 3">
    <name>pPT365</name>
</geneLocation>
<keyword evidence="1" id="KW-0812">Transmembrane</keyword>
<feature type="transmembrane region" description="Helical" evidence="1">
    <location>
        <begin position="20"/>
        <end position="38"/>
    </location>
</feature>
<protein>
    <submittedName>
        <fullName evidence="2">Uncharacterized protein</fullName>
    </submittedName>
</protein>
<gene>
    <name evidence="2" type="ORF">PTKU64_92090</name>
</gene>